<proteinExistence type="predicted"/>
<comment type="caution">
    <text evidence="3">The sequence shown here is derived from an EMBL/GenBank/DDBJ whole genome shotgun (WGS) entry which is preliminary data.</text>
</comment>
<feature type="compositionally biased region" description="Low complexity" evidence="1">
    <location>
        <begin position="56"/>
        <end position="65"/>
    </location>
</feature>
<evidence type="ECO:0000313" key="3">
    <source>
        <dbReference type="EMBL" id="RBP73568.1"/>
    </source>
</evidence>
<organism evidence="3 4">
    <name type="scientific">Brevibacterium celere</name>
    <dbReference type="NCBI Taxonomy" id="225845"/>
    <lineage>
        <taxon>Bacteria</taxon>
        <taxon>Bacillati</taxon>
        <taxon>Actinomycetota</taxon>
        <taxon>Actinomycetes</taxon>
        <taxon>Micrococcales</taxon>
        <taxon>Brevibacteriaceae</taxon>
        <taxon>Brevibacterium</taxon>
    </lineage>
</organism>
<accession>A0A366ILH3</accession>
<dbReference type="EMBL" id="QNSB01000002">
    <property type="protein sequence ID" value="RBP73568.1"/>
    <property type="molecule type" value="Genomic_DNA"/>
</dbReference>
<name>A0A366ILH3_9MICO</name>
<dbReference type="AlphaFoldDB" id="A0A366ILH3"/>
<gene>
    <name evidence="3" type="ORF">DFO65_10296</name>
</gene>
<evidence type="ECO:0000256" key="2">
    <source>
        <dbReference type="SAM" id="Phobius"/>
    </source>
</evidence>
<feature type="compositionally biased region" description="Polar residues" evidence="1">
    <location>
        <begin position="69"/>
        <end position="83"/>
    </location>
</feature>
<dbReference type="RefSeq" id="WP_113902966.1">
    <property type="nucleotide sequence ID" value="NZ_QNSB01000002.1"/>
</dbReference>
<keyword evidence="2" id="KW-1133">Transmembrane helix</keyword>
<feature type="region of interest" description="Disordered" evidence="1">
    <location>
        <begin position="54"/>
        <end position="83"/>
    </location>
</feature>
<dbReference type="Proteomes" id="UP000253509">
    <property type="component" value="Unassembled WGS sequence"/>
</dbReference>
<reference evidence="3 4" key="1">
    <citation type="submission" date="2018-06" db="EMBL/GenBank/DDBJ databases">
        <title>Freshwater and sediment microbial communities from various areas in North America, analyzing microbe dynamics in response to fracking.</title>
        <authorList>
            <person name="Lamendella R."/>
        </authorList>
    </citation>
    <scope>NUCLEOTIDE SEQUENCE [LARGE SCALE GENOMIC DNA]</scope>
    <source>
        <strain evidence="3 4">3b_TX</strain>
    </source>
</reference>
<evidence type="ECO:0000256" key="1">
    <source>
        <dbReference type="SAM" id="MobiDB-lite"/>
    </source>
</evidence>
<keyword evidence="4" id="KW-1185">Reference proteome</keyword>
<protein>
    <submittedName>
        <fullName evidence="3">Uncharacterized protein</fullName>
    </submittedName>
</protein>
<feature type="transmembrane region" description="Helical" evidence="2">
    <location>
        <begin position="12"/>
        <end position="40"/>
    </location>
</feature>
<evidence type="ECO:0000313" key="4">
    <source>
        <dbReference type="Proteomes" id="UP000253509"/>
    </source>
</evidence>
<keyword evidence="2" id="KW-0812">Transmembrane</keyword>
<sequence>MVLFARRQARPPAFGCAVALITLVVGGILMLVLVGVLFVVGLGLSADIPVQDPELSPGSGIGSSPPATPQGTAPVTGQWTGEG</sequence>
<keyword evidence="2" id="KW-0472">Membrane</keyword>